<feature type="region of interest" description="Disordered" evidence="1">
    <location>
        <begin position="109"/>
        <end position="134"/>
    </location>
</feature>
<evidence type="ECO:0000256" key="1">
    <source>
        <dbReference type="SAM" id="MobiDB-lite"/>
    </source>
</evidence>
<dbReference type="SMART" id="SM00530">
    <property type="entry name" value="HTH_XRE"/>
    <property type="match status" value="1"/>
</dbReference>
<reference evidence="3 6" key="2">
    <citation type="submission" date="2021-07" db="EMBL/GenBank/DDBJ databases">
        <title>Sequencing Streptomyces halstedii LGO-A4 genome an citrus endophytic actinomycete.</title>
        <authorList>
            <person name="Samborskyy M."/>
            <person name="Scott N."/>
            <person name="Deglau R."/>
            <person name="Dickens S."/>
            <person name="Oliveira L.G."/>
        </authorList>
    </citation>
    <scope>NUCLEOTIDE SEQUENCE [LARGE SCALE GENOMIC DNA]</scope>
    <source>
        <strain evidence="3 6">LGO-A4</strain>
    </source>
</reference>
<feature type="domain" description="HTH cro/C1-type" evidence="2">
    <location>
        <begin position="42"/>
        <end position="96"/>
    </location>
</feature>
<evidence type="ECO:0000313" key="3">
    <source>
        <dbReference type="EMBL" id="MBV7668842.1"/>
    </source>
</evidence>
<keyword evidence="6" id="KW-1185">Reference proteome</keyword>
<dbReference type="PROSITE" id="PS50943">
    <property type="entry name" value="HTH_CROC1"/>
    <property type="match status" value="1"/>
</dbReference>
<dbReference type="Gene3D" id="1.10.260.40">
    <property type="entry name" value="lambda repressor-like DNA-binding domains"/>
    <property type="match status" value="1"/>
</dbReference>
<proteinExistence type="predicted"/>
<dbReference type="InterPro" id="IPR001387">
    <property type="entry name" value="Cro/C1-type_HTH"/>
</dbReference>
<comment type="caution">
    <text evidence="4">The sequence shown here is derived from an EMBL/GenBank/DDBJ whole genome shotgun (WGS) entry which is preliminary data.</text>
</comment>
<dbReference type="Pfam" id="PF01381">
    <property type="entry name" value="HTH_3"/>
    <property type="match status" value="1"/>
</dbReference>
<dbReference type="EMBL" id="JAHUVW010000001">
    <property type="protein sequence ID" value="MBV7668842.1"/>
    <property type="molecule type" value="Genomic_DNA"/>
</dbReference>
<dbReference type="GO" id="GO:0003677">
    <property type="term" value="F:DNA binding"/>
    <property type="evidence" value="ECO:0007669"/>
    <property type="project" value="InterPro"/>
</dbReference>
<evidence type="ECO:0000313" key="4">
    <source>
        <dbReference type="EMBL" id="NEA15711.1"/>
    </source>
</evidence>
<evidence type="ECO:0000259" key="2">
    <source>
        <dbReference type="PROSITE" id="PS50943"/>
    </source>
</evidence>
<evidence type="ECO:0000313" key="6">
    <source>
        <dbReference type="Proteomes" id="UP000735541"/>
    </source>
</evidence>
<dbReference type="CDD" id="cd00093">
    <property type="entry name" value="HTH_XRE"/>
    <property type="match status" value="1"/>
</dbReference>
<name>A0A6N9TW13_STRHA</name>
<dbReference type="SUPFAM" id="SSF47413">
    <property type="entry name" value="lambda repressor-like DNA-binding domains"/>
    <property type="match status" value="1"/>
</dbReference>
<dbReference type="Proteomes" id="UP000471293">
    <property type="component" value="Unassembled WGS sequence"/>
</dbReference>
<gene>
    <name evidence="4" type="ORF">G3I29_09235</name>
    <name evidence="3" type="ORF">STHAL_04930</name>
</gene>
<evidence type="ECO:0000313" key="5">
    <source>
        <dbReference type="Proteomes" id="UP000471293"/>
    </source>
</evidence>
<feature type="compositionally biased region" description="Basic and acidic residues" evidence="1">
    <location>
        <begin position="111"/>
        <end position="123"/>
    </location>
</feature>
<organism evidence="4 5">
    <name type="scientific">Streptomyces halstedii</name>
    <dbReference type="NCBI Taxonomy" id="1944"/>
    <lineage>
        <taxon>Bacteria</taxon>
        <taxon>Bacillati</taxon>
        <taxon>Actinomycetota</taxon>
        <taxon>Actinomycetes</taxon>
        <taxon>Kitasatosporales</taxon>
        <taxon>Streptomycetaceae</taxon>
        <taxon>Streptomyces</taxon>
    </lineage>
</organism>
<reference evidence="4 5" key="1">
    <citation type="submission" date="2020-01" db="EMBL/GenBank/DDBJ databases">
        <title>Insect and environment-associated Actinomycetes.</title>
        <authorList>
            <person name="Currrie C."/>
            <person name="Chevrette M."/>
            <person name="Carlson C."/>
            <person name="Stubbendieck R."/>
            <person name="Wendt-Pienkowski E."/>
        </authorList>
    </citation>
    <scope>NUCLEOTIDE SEQUENCE [LARGE SCALE GENOMIC DNA]</scope>
    <source>
        <strain evidence="4 5">SID11342</strain>
    </source>
</reference>
<accession>A0A6N9TW13</accession>
<dbReference type="RefSeq" id="WP_103492450.1">
    <property type="nucleotide sequence ID" value="NZ_JAAGLQ010000188.1"/>
</dbReference>
<sequence length="134" mass="14510">MVSHAHWKLARDKKVAQGIADDAATEKLREEIALRFDLGQAVHDRRTACGLSQTELARRARMTQPQVSKMELGGTMPTMALLVRLAKAMDSSFRLEPDGDGVRVAFTARPASEERAAEPEKESGGTGVARAAHG</sequence>
<dbReference type="Proteomes" id="UP000735541">
    <property type="component" value="Unassembled WGS sequence"/>
</dbReference>
<dbReference type="InterPro" id="IPR010982">
    <property type="entry name" value="Lambda_DNA-bd_dom_sf"/>
</dbReference>
<protein>
    <submittedName>
        <fullName evidence="3">Helix-turn-helix domain-containing protein</fullName>
    </submittedName>
    <submittedName>
        <fullName evidence="4">Helix-turn-helix transcriptional regulator</fullName>
    </submittedName>
</protein>
<dbReference type="EMBL" id="JAAGLQ010000188">
    <property type="protein sequence ID" value="NEA15711.1"/>
    <property type="molecule type" value="Genomic_DNA"/>
</dbReference>
<dbReference type="AlphaFoldDB" id="A0A6N9TW13"/>